<dbReference type="GO" id="GO:0000160">
    <property type="term" value="P:phosphorelay signal transduction system"/>
    <property type="evidence" value="ECO:0007669"/>
    <property type="project" value="UniProtKB-KW"/>
</dbReference>
<keyword evidence="2" id="KW-0902">Two-component regulatory system</keyword>
<proteinExistence type="predicted"/>
<dbReference type="PANTHER" id="PTHR48111">
    <property type="entry name" value="REGULATOR OF RPOS"/>
    <property type="match status" value="1"/>
</dbReference>
<dbReference type="PROSITE" id="PS50110">
    <property type="entry name" value="RESPONSE_REGULATORY"/>
    <property type="match status" value="1"/>
</dbReference>
<dbReference type="Pfam" id="PF00072">
    <property type="entry name" value="Response_reg"/>
    <property type="match status" value="1"/>
</dbReference>
<evidence type="ECO:0000256" key="5">
    <source>
        <dbReference type="ARBA" id="ARBA00023163"/>
    </source>
</evidence>
<evidence type="ECO:0000256" key="6">
    <source>
        <dbReference type="PROSITE-ProRule" id="PRU00169"/>
    </source>
</evidence>
<comment type="caution">
    <text evidence="8">The sequence shown here is derived from an EMBL/GenBank/DDBJ whole genome shotgun (WGS) entry which is preliminary data.</text>
</comment>
<evidence type="ECO:0000256" key="1">
    <source>
        <dbReference type="ARBA" id="ARBA00022553"/>
    </source>
</evidence>
<evidence type="ECO:0000259" key="7">
    <source>
        <dbReference type="PROSITE" id="PS50110"/>
    </source>
</evidence>
<dbReference type="Gene3D" id="3.40.50.2300">
    <property type="match status" value="1"/>
</dbReference>
<gene>
    <name evidence="8" type="ORF">ACFQGB_10840</name>
</gene>
<dbReference type="SUPFAM" id="SSF52172">
    <property type="entry name" value="CheY-like"/>
    <property type="match status" value="1"/>
</dbReference>
<dbReference type="PANTHER" id="PTHR48111:SF1">
    <property type="entry name" value="TWO-COMPONENT RESPONSE REGULATOR ORR33"/>
    <property type="match status" value="1"/>
</dbReference>
<organism evidence="8 9">
    <name type="scientific">Halorubellus litoreus</name>
    <dbReference type="NCBI Taxonomy" id="755308"/>
    <lineage>
        <taxon>Archaea</taxon>
        <taxon>Methanobacteriati</taxon>
        <taxon>Methanobacteriota</taxon>
        <taxon>Stenosarchaea group</taxon>
        <taxon>Halobacteria</taxon>
        <taxon>Halobacteriales</taxon>
        <taxon>Halorubellaceae</taxon>
        <taxon>Halorubellus</taxon>
    </lineage>
</organism>
<dbReference type="Proteomes" id="UP001596395">
    <property type="component" value="Unassembled WGS sequence"/>
</dbReference>
<sequence length="191" mass="21209">MVSGGASGGGRVVVVDDEERVADVYATFLADDHDVEVAYGGEAALDVVDATVDVVLLDRRMPGLHGDEVLERLRDRGYDGRVVMVTALDPGYDIVDMDFEQYVCKPIARDELRTIVRRELLRSNYDDALQEYLRLQSKVTTIADDHPDPAASDDDRVRALRERLDALRDGLLDTLVEHAELAYESEDEGTA</sequence>
<dbReference type="EMBL" id="JBHSXN010000002">
    <property type="protein sequence ID" value="MFC6953359.1"/>
    <property type="molecule type" value="Genomic_DNA"/>
</dbReference>
<dbReference type="InterPro" id="IPR011006">
    <property type="entry name" value="CheY-like_superfamily"/>
</dbReference>
<keyword evidence="3" id="KW-0805">Transcription regulation</keyword>
<accession>A0ABD5VD34</accession>
<feature type="domain" description="Response regulatory" evidence="7">
    <location>
        <begin position="11"/>
        <end position="120"/>
    </location>
</feature>
<name>A0ABD5VD34_9EURY</name>
<evidence type="ECO:0000313" key="9">
    <source>
        <dbReference type="Proteomes" id="UP001596395"/>
    </source>
</evidence>
<dbReference type="AlphaFoldDB" id="A0ABD5VD34"/>
<protein>
    <submittedName>
        <fullName evidence="8">Response regulator</fullName>
    </submittedName>
</protein>
<dbReference type="InterPro" id="IPR013971">
    <property type="entry name" value="HalX_domain"/>
</dbReference>
<evidence type="ECO:0000256" key="4">
    <source>
        <dbReference type="ARBA" id="ARBA00023125"/>
    </source>
</evidence>
<evidence type="ECO:0000256" key="2">
    <source>
        <dbReference type="ARBA" id="ARBA00023012"/>
    </source>
</evidence>
<feature type="modified residue" description="4-aspartylphosphate" evidence="6">
    <location>
        <position position="58"/>
    </location>
</feature>
<evidence type="ECO:0000313" key="8">
    <source>
        <dbReference type="EMBL" id="MFC6953359.1"/>
    </source>
</evidence>
<dbReference type="InterPro" id="IPR039420">
    <property type="entry name" value="WalR-like"/>
</dbReference>
<evidence type="ECO:0000256" key="3">
    <source>
        <dbReference type="ARBA" id="ARBA00023015"/>
    </source>
</evidence>
<dbReference type="GO" id="GO:0003677">
    <property type="term" value="F:DNA binding"/>
    <property type="evidence" value="ECO:0007669"/>
    <property type="project" value="UniProtKB-KW"/>
</dbReference>
<dbReference type="Pfam" id="PF08663">
    <property type="entry name" value="HalX"/>
    <property type="match status" value="1"/>
</dbReference>
<reference evidence="8 9" key="1">
    <citation type="journal article" date="2019" name="Int. J. Syst. Evol. Microbiol.">
        <title>The Global Catalogue of Microorganisms (GCM) 10K type strain sequencing project: providing services to taxonomists for standard genome sequencing and annotation.</title>
        <authorList>
            <consortium name="The Broad Institute Genomics Platform"/>
            <consortium name="The Broad Institute Genome Sequencing Center for Infectious Disease"/>
            <person name="Wu L."/>
            <person name="Ma J."/>
        </authorList>
    </citation>
    <scope>NUCLEOTIDE SEQUENCE [LARGE SCALE GENOMIC DNA]</scope>
    <source>
        <strain evidence="8 9">GX26</strain>
    </source>
</reference>
<keyword evidence="9" id="KW-1185">Reference proteome</keyword>
<dbReference type="InterPro" id="IPR001789">
    <property type="entry name" value="Sig_transdc_resp-reg_receiver"/>
</dbReference>
<dbReference type="SMART" id="SM00448">
    <property type="entry name" value="REC"/>
    <property type="match status" value="1"/>
</dbReference>
<keyword evidence="5" id="KW-0804">Transcription</keyword>
<keyword evidence="4" id="KW-0238">DNA-binding</keyword>
<dbReference type="RefSeq" id="WP_336350320.1">
    <property type="nucleotide sequence ID" value="NZ_JAZAQL010000002.1"/>
</dbReference>
<keyword evidence="1 6" id="KW-0597">Phosphoprotein</keyword>